<reference evidence="2" key="1">
    <citation type="submission" date="2016-12" db="EMBL/GenBank/DDBJ databases">
        <authorList>
            <person name="Varghese N."/>
            <person name="Submissions S."/>
        </authorList>
    </citation>
    <scope>NUCLEOTIDE SEQUENCE [LARGE SCALE GENOMIC DNA]</scope>
    <source>
        <strain evidence="2">DSM 18830</strain>
    </source>
</reference>
<dbReference type="STRING" id="416016.SAMN05443547_0809"/>
<dbReference type="AlphaFoldDB" id="A0A1M7ZUC0"/>
<name>A0A1M7ZUC0_9FLAO</name>
<organism evidence="1 2">
    <name type="scientific">Flavobacterium cucumis</name>
    <dbReference type="NCBI Taxonomy" id="416016"/>
    <lineage>
        <taxon>Bacteria</taxon>
        <taxon>Pseudomonadati</taxon>
        <taxon>Bacteroidota</taxon>
        <taxon>Flavobacteriia</taxon>
        <taxon>Flavobacteriales</taxon>
        <taxon>Flavobacteriaceae</taxon>
        <taxon>Flavobacterium</taxon>
    </lineage>
</organism>
<accession>A0A1M7ZUC0</accession>
<proteinExistence type="predicted"/>
<sequence>MKSFQKTCQKIFFYFTTAAVRKIDSYKFQFRINKITLYLKNAIQRYFRTGTY</sequence>
<keyword evidence="2" id="KW-1185">Reference proteome</keyword>
<dbReference type="Proteomes" id="UP000184611">
    <property type="component" value="Unassembled WGS sequence"/>
</dbReference>
<protein>
    <submittedName>
        <fullName evidence="1">Uncharacterized protein</fullName>
    </submittedName>
</protein>
<evidence type="ECO:0000313" key="2">
    <source>
        <dbReference type="Proteomes" id="UP000184611"/>
    </source>
</evidence>
<evidence type="ECO:0000313" key="1">
    <source>
        <dbReference type="EMBL" id="SHO72475.1"/>
    </source>
</evidence>
<dbReference type="EMBL" id="FRYK01000001">
    <property type="protein sequence ID" value="SHO72475.1"/>
    <property type="molecule type" value="Genomic_DNA"/>
</dbReference>
<gene>
    <name evidence="1" type="ORF">SAMN05443547_0809</name>
</gene>